<evidence type="ECO:0000259" key="1">
    <source>
        <dbReference type="Pfam" id="PF00425"/>
    </source>
</evidence>
<dbReference type="EMBL" id="CP157675">
    <property type="protein sequence ID" value="XBP69409.1"/>
    <property type="molecule type" value="Genomic_DNA"/>
</dbReference>
<dbReference type="EC" id="2.6.1.85" evidence="2"/>
<dbReference type="Pfam" id="PF01063">
    <property type="entry name" value="Aminotran_4"/>
    <property type="match status" value="1"/>
</dbReference>
<dbReference type="SUPFAM" id="SSF56752">
    <property type="entry name" value="D-aminoacid aminotransferase-like PLP-dependent enzymes"/>
    <property type="match status" value="1"/>
</dbReference>
<gene>
    <name evidence="2" type="primary">pabB</name>
    <name evidence="2" type="ORF">ABLV49_16145</name>
</gene>
<keyword evidence="2" id="KW-0032">Aminotransferase</keyword>
<sequence length="591" mass="63525">MTHISARIDFSSPQGGATPRLRHAFGTPRAVLVAHELADVRPLLDAVQAAAEKGSWCVGYLRYEAAPAFDAALAVHAPDGPLAWFAVHDDALPWLEDASAATARVQWAETCPRPAFGAAMDQIQRAIADGELYQVNFTAQLEGEWAGKPEEGAAQALFAALQRAQPGGYAAFIDTGDTGDGQLLSVSPELFFDWQDGQILARPMKGTAARGATPEMDAAQAAALRASPKERAENVMIVDLLRNDISRIAEPFSVQVPALFHTEALPTVWQMTSDVRARTRTGTTLADVFAALFPCGSITGAPKVRAMQMIRDLEAGPRGVYCGAIGVVRPGEPGQGIRATFNVPIRTVTVQAGGLRCGIGSGITSGAVPDAEWQEWRNKQQFLARASMPFDLLETLALEDGQLRHAADHLQRLAGAAAHFGIPWDAAAVQHCLNQLAQAHPQGLWRVRLLQGAQGKPRAEAFAMDASPAQVQLQLADRPLMDAHGEFVRFKTTRRAHYDAFTPTGPGVFDTVLYNAEGEITECTRGNVAMQLDGRWVTPPLACGLLPGVGRALALRDGRLTEAVVRLDDLPRVQGWAFVNSLRGWLAAQIV</sequence>
<accession>A0AAU7LP47</accession>
<dbReference type="GO" id="GO:0046820">
    <property type="term" value="F:4-amino-4-deoxychorismate synthase activity"/>
    <property type="evidence" value="ECO:0007669"/>
    <property type="project" value="UniProtKB-EC"/>
</dbReference>
<dbReference type="Gene3D" id="3.20.10.10">
    <property type="entry name" value="D-amino Acid Aminotransferase, subunit A, domain 2"/>
    <property type="match status" value="1"/>
</dbReference>
<dbReference type="PANTHER" id="PTHR11236:SF50">
    <property type="entry name" value="AMINODEOXYCHORISMATE SYNTHASE COMPONENT 1"/>
    <property type="match status" value="1"/>
</dbReference>
<dbReference type="InterPro" id="IPR005802">
    <property type="entry name" value="ADC_synth_comp_1"/>
</dbReference>
<dbReference type="InterPro" id="IPR015890">
    <property type="entry name" value="Chorismate_C"/>
</dbReference>
<dbReference type="Pfam" id="PF00425">
    <property type="entry name" value="Chorismate_bind"/>
    <property type="match status" value="1"/>
</dbReference>
<dbReference type="Gene3D" id="3.30.470.10">
    <property type="match status" value="1"/>
</dbReference>
<dbReference type="InterPro" id="IPR005801">
    <property type="entry name" value="ADC_synthase"/>
</dbReference>
<dbReference type="GO" id="GO:0009396">
    <property type="term" value="P:folic acid-containing compound biosynthetic process"/>
    <property type="evidence" value="ECO:0007669"/>
    <property type="project" value="InterPro"/>
</dbReference>
<dbReference type="InterPro" id="IPR001544">
    <property type="entry name" value="Aminotrans_IV"/>
</dbReference>
<dbReference type="PRINTS" id="PR00095">
    <property type="entry name" value="ANTSNTHASEI"/>
</dbReference>
<proteinExistence type="predicted"/>
<keyword evidence="2" id="KW-0808">Transferase</keyword>
<dbReference type="InterPro" id="IPR019999">
    <property type="entry name" value="Anth_synth_I-like"/>
</dbReference>
<dbReference type="InterPro" id="IPR036038">
    <property type="entry name" value="Aminotransferase-like"/>
</dbReference>
<dbReference type="InterPro" id="IPR043132">
    <property type="entry name" value="BCAT-like_C"/>
</dbReference>
<name>A0AAU7LP47_9BURK</name>
<dbReference type="RefSeq" id="WP_349278004.1">
    <property type="nucleotide sequence ID" value="NZ_CBCSCU010000009.1"/>
</dbReference>
<protein>
    <submittedName>
        <fullName evidence="2">Aminodeoxychorismate synthase component I</fullName>
        <ecNumber evidence="2">2.6.1.85</ecNumber>
    </submittedName>
</protein>
<feature type="domain" description="Chorismate-utilising enzyme C-terminal" evidence="1">
    <location>
        <begin position="115"/>
        <end position="379"/>
    </location>
</feature>
<dbReference type="AlphaFoldDB" id="A0AAU7LP47"/>
<dbReference type="GO" id="GO:0000162">
    <property type="term" value="P:L-tryptophan biosynthetic process"/>
    <property type="evidence" value="ECO:0007669"/>
    <property type="project" value="TreeGrafter"/>
</dbReference>
<evidence type="ECO:0000313" key="2">
    <source>
        <dbReference type="EMBL" id="XBP69409.1"/>
    </source>
</evidence>
<dbReference type="SUPFAM" id="SSF56322">
    <property type="entry name" value="ADC synthase"/>
    <property type="match status" value="1"/>
</dbReference>
<organism evidence="2">
    <name type="scientific">Polaromonas hydrogenivorans</name>
    <dbReference type="NCBI Taxonomy" id="335476"/>
    <lineage>
        <taxon>Bacteria</taxon>
        <taxon>Pseudomonadati</taxon>
        <taxon>Pseudomonadota</taxon>
        <taxon>Betaproteobacteria</taxon>
        <taxon>Burkholderiales</taxon>
        <taxon>Comamonadaceae</taxon>
        <taxon>Polaromonas</taxon>
    </lineage>
</organism>
<dbReference type="PANTHER" id="PTHR11236">
    <property type="entry name" value="AMINOBENZOATE/ANTHRANILATE SYNTHASE"/>
    <property type="match status" value="1"/>
</dbReference>
<dbReference type="InterPro" id="IPR043131">
    <property type="entry name" value="BCAT-like_N"/>
</dbReference>
<dbReference type="Gene3D" id="3.60.120.10">
    <property type="entry name" value="Anthranilate synthase"/>
    <property type="match status" value="1"/>
</dbReference>
<dbReference type="NCBIfam" id="TIGR00553">
    <property type="entry name" value="pabB"/>
    <property type="match status" value="1"/>
</dbReference>
<reference evidence="2" key="1">
    <citation type="submission" date="2024-05" db="EMBL/GenBank/DDBJ databases">
        <authorList>
            <person name="Bunk B."/>
            <person name="Swiderski J."/>
            <person name="Sproer C."/>
            <person name="Thiel V."/>
        </authorList>
    </citation>
    <scope>NUCLEOTIDE SEQUENCE</scope>
    <source>
        <strain evidence="2">DSM 17735</strain>
    </source>
</reference>